<evidence type="ECO:0000256" key="6">
    <source>
        <dbReference type="SAM" id="Phobius"/>
    </source>
</evidence>
<keyword evidence="4 6" id="KW-1133">Transmembrane helix</keyword>
<evidence type="ECO:0000313" key="9">
    <source>
        <dbReference type="Proteomes" id="UP001597483"/>
    </source>
</evidence>
<dbReference type="InterPro" id="IPR036259">
    <property type="entry name" value="MFS_trans_sf"/>
</dbReference>
<evidence type="ECO:0000259" key="7">
    <source>
        <dbReference type="PROSITE" id="PS50850"/>
    </source>
</evidence>
<evidence type="ECO:0000256" key="1">
    <source>
        <dbReference type="ARBA" id="ARBA00004651"/>
    </source>
</evidence>
<dbReference type="EMBL" id="JBHUKS010000028">
    <property type="protein sequence ID" value="MFD2472912.1"/>
    <property type="molecule type" value="Genomic_DNA"/>
</dbReference>
<evidence type="ECO:0000256" key="4">
    <source>
        <dbReference type="ARBA" id="ARBA00022989"/>
    </source>
</evidence>
<dbReference type="SUPFAM" id="SSF103473">
    <property type="entry name" value="MFS general substrate transporter"/>
    <property type="match status" value="1"/>
</dbReference>
<dbReference type="Pfam" id="PF07690">
    <property type="entry name" value="MFS_1"/>
    <property type="match status" value="1"/>
</dbReference>
<sequence>MTSADNRKGALPAAVYLLGLSLFAMGSSEFLISGVLPGIASDLHVSLPSAGALISAFAVGVLAGAPPLAVLTLHWPRRATLLASQALFVAAIALGMLTSSYWILMVARVISGVAYAGFWAVAMTTAVSLVPPDRTARALSVVVSGLSLAMVVGGPAGTVISGLAGWRAGFWAVAIATAATGVAVWLTLRQPGQDGGPEPELKSELRAMKQPRLWVAFGTTIATTAAYMVTFGYLGAMVTETSGLSESWVPAVLSLFGIGAFVGLTIGGRVADRFPFRVLAVGIAGMIVFSVALAALAAQPAAAIPLVFLLGVAAFLVNPAVIGRVYTIAAGAPTLAGATNVSAFQLGITLAPLAGGLAIGAGFGLASVCWVGAAIAVVSGIAAFADSRLHRRPAVPQGAVSAVAEQQ</sequence>
<name>A0ABW5HID4_9PSEU</name>
<feature type="transmembrane region" description="Helical" evidence="6">
    <location>
        <begin position="303"/>
        <end position="323"/>
    </location>
</feature>
<feature type="domain" description="Major facilitator superfamily (MFS) profile" evidence="7">
    <location>
        <begin position="14"/>
        <end position="391"/>
    </location>
</feature>
<dbReference type="Gene3D" id="1.20.1250.20">
    <property type="entry name" value="MFS general substrate transporter like domains"/>
    <property type="match status" value="2"/>
</dbReference>
<proteinExistence type="predicted"/>
<organism evidence="8 9">
    <name type="scientific">Amycolatopsis silviterrae</name>
    <dbReference type="NCBI Taxonomy" id="1656914"/>
    <lineage>
        <taxon>Bacteria</taxon>
        <taxon>Bacillati</taxon>
        <taxon>Actinomycetota</taxon>
        <taxon>Actinomycetes</taxon>
        <taxon>Pseudonocardiales</taxon>
        <taxon>Pseudonocardiaceae</taxon>
        <taxon>Amycolatopsis</taxon>
    </lineage>
</organism>
<evidence type="ECO:0000256" key="2">
    <source>
        <dbReference type="ARBA" id="ARBA00022475"/>
    </source>
</evidence>
<feature type="transmembrane region" description="Helical" evidence="6">
    <location>
        <begin position="50"/>
        <end position="73"/>
    </location>
</feature>
<comment type="subcellular location">
    <subcellularLocation>
        <location evidence="1">Cell membrane</location>
        <topology evidence="1">Multi-pass membrane protein</topology>
    </subcellularLocation>
</comment>
<keyword evidence="2" id="KW-1003">Cell membrane</keyword>
<reference evidence="9" key="1">
    <citation type="journal article" date="2019" name="Int. J. Syst. Evol. Microbiol.">
        <title>The Global Catalogue of Microorganisms (GCM) 10K type strain sequencing project: providing services to taxonomists for standard genome sequencing and annotation.</title>
        <authorList>
            <consortium name="The Broad Institute Genomics Platform"/>
            <consortium name="The Broad Institute Genome Sequencing Center for Infectious Disease"/>
            <person name="Wu L."/>
            <person name="Ma J."/>
        </authorList>
    </citation>
    <scope>NUCLEOTIDE SEQUENCE [LARGE SCALE GENOMIC DNA]</scope>
    <source>
        <strain evidence="9">CGMCC 4.7641</strain>
    </source>
</reference>
<feature type="transmembrane region" description="Helical" evidence="6">
    <location>
        <begin position="142"/>
        <end position="164"/>
    </location>
</feature>
<dbReference type="RefSeq" id="WP_378310989.1">
    <property type="nucleotide sequence ID" value="NZ_JBHUKS010000028.1"/>
</dbReference>
<dbReference type="InterPro" id="IPR020846">
    <property type="entry name" value="MFS_dom"/>
</dbReference>
<keyword evidence="9" id="KW-1185">Reference proteome</keyword>
<dbReference type="InterPro" id="IPR011701">
    <property type="entry name" value="MFS"/>
</dbReference>
<feature type="transmembrane region" description="Helical" evidence="6">
    <location>
        <begin position="365"/>
        <end position="385"/>
    </location>
</feature>
<evidence type="ECO:0000256" key="3">
    <source>
        <dbReference type="ARBA" id="ARBA00022692"/>
    </source>
</evidence>
<feature type="transmembrane region" description="Helical" evidence="6">
    <location>
        <begin position="80"/>
        <end position="103"/>
    </location>
</feature>
<feature type="transmembrane region" description="Helical" evidence="6">
    <location>
        <begin position="109"/>
        <end position="130"/>
    </location>
</feature>
<gene>
    <name evidence="8" type="ORF">ACFSVL_36325</name>
</gene>
<dbReference type="PANTHER" id="PTHR43124:SF3">
    <property type="entry name" value="CHLORAMPHENICOL EFFLUX PUMP RV0191"/>
    <property type="match status" value="1"/>
</dbReference>
<dbReference type="InterPro" id="IPR050189">
    <property type="entry name" value="MFS_Efflux_Transporters"/>
</dbReference>
<feature type="transmembrane region" description="Helical" evidence="6">
    <location>
        <begin position="335"/>
        <end position="359"/>
    </location>
</feature>
<dbReference type="NCBIfam" id="NF033135">
    <property type="entry name" value="cmx_cmrA"/>
    <property type="match status" value="1"/>
</dbReference>
<feature type="transmembrane region" description="Helical" evidence="6">
    <location>
        <begin position="248"/>
        <end position="266"/>
    </location>
</feature>
<keyword evidence="5 6" id="KW-0472">Membrane</keyword>
<feature type="transmembrane region" description="Helical" evidence="6">
    <location>
        <begin position="278"/>
        <end position="297"/>
    </location>
</feature>
<evidence type="ECO:0000256" key="5">
    <source>
        <dbReference type="ARBA" id="ARBA00023136"/>
    </source>
</evidence>
<feature type="transmembrane region" description="Helical" evidence="6">
    <location>
        <begin position="170"/>
        <end position="188"/>
    </location>
</feature>
<feature type="transmembrane region" description="Helical" evidence="6">
    <location>
        <begin position="213"/>
        <end position="236"/>
    </location>
</feature>
<keyword evidence="3 6" id="KW-0812">Transmembrane</keyword>
<dbReference type="PROSITE" id="PS50850">
    <property type="entry name" value="MFS"/>
    <property type="match status" value="1"/>
</dbReference>
<evidence type="ECO:0000313" key="8">
    <source>
        <dbReference type="EMBL" id="MFD2472912.1"/>
    </source>
</evidence>
<accession>A0ABW5HID4</accession>
<dbReference type="CDD" id="cd17324">
    <property type="entry name" value="MFS_NepI_like"/>
    <property type="match status" value="1"/>
</dbReference>
<comment type="caution">
    <text evidence="8">The sequence shown here is derived from an EMBL/GenBank/DDBJ whole genome shotgun (WGS) entry which is preliminary data.</text>
</comment>
<protein>
    <submittedName>
        <fullName evidence="8">Cmx/CmrA family chloramphenicol efflux MFS transporter</fullName>
    </submittedName>
</protein>
<dbReference type="PANTHER" id="PTHR43124">
    <property type="entry name" value="PURINE EFFLUX PUMP PBUE"/>
    <property type="match status" value="1"/>
</dbReference>
<dbReference type="Proteomes" id="UP001597483">
    <property type="component" value="Unassembled WGS sequence"/>
</dbReference>